<dbReference type="InterPro" id="IPR013791">
    <property type="entry name" value="RNA3'-term_phos_cycl_insert"/>
</dbReference>
<dbReference type="InterPro" id="IPR020719">
    <property type="entry name" value="RNA3'_term_phos_cycl-like_CS"/>
</dbReference>
<comment type="caution">
    <text evidence="6">The sequence shown here is derived from an EMBL/GenBank/DDBJ whole genome shotgun (WGS) entry which is preliminary data.</text>
</comment>
<comment type="subcellular location">
    <subcellularLocation>
        <location evidence="1">Nucleus</location>
        <location evidence="1">Nucleolus</location>
    </subcellularLocation>
</comment>
<dbReference type="PANTHER" id="PTHR11096">
    <property type="entry name" value="RNA 3' TERMINAL PHOSPHATE CYCLASE"/>
    <property type="match status" value="1"/>
</dbReference>
<evidence type="ECO:0000256" key="4">
    <source>
        <dbReference type="ARBA" id="ARBA00023242"/>
    </source>
</evidence>
<evidence type="ECO:0000313" key="7">
    <source>
        <dbReference type="Proteomes" id="UP000237246"/>
    </source>
</evidence>
<evidence type="ECO:0000256" key="3">
    <source>
        <dbReference type="ARBA" id="ARBA00022517"/>
    </source>
</evidence>
<keyword evidence="4" id="KW-0539">Nucleus</keyword>
<reference evidence="6 7" key="1">
    <citation type="submission" date="2018-01" db="EMBL/GenBank/DDBJ databases">
        <title>Comparison of the Chinese Bamboo Partridge and Red Junglefowl genome sequences highlights the importance of demography in genome evolution.</title>
        <authorList>
            <person name="Tiley G.P."/>
            <person name="Kimball R.T."/>
            <person name="Braun E.L."/>
            <person name="Burleigh J.G."/>
        </authorList>
    </citation>
    <scope>NUCLEOTIDE SEQUENCE [LARGE SCALE GENOMIC DNA]</scope>
    <source>
        <strain evidence="6">RTK389</strain>
        <tissue evidence="6">Blood</tissue>
    </source>
</reference>
<evidence type="ECO:0000256" key="2">
    <source>
        <dbReference type="ARBA" id="ARBA00007089"/>
    </source>
</evidence>
<dbReference type="GO" id="GO:0004521">
    <property type="term" value="F:RNA endonuclease activity"/>
    <property type="evidence" value="ECO:0007669"/>
    <property type="project" value="TreeGrafter"/>
</dbReference>
<dbReference type="GO" id="GO:0005730">
    <property type="term" value="C:nucleolus"/>
    <property type="evidence" value="ECO:0007669"/>
    <property type="project" value="UniProtKB-SubCell"/>
</dbReference>
<proteinExistence type="inferred from homology"/>
<organism evidence="6 7">
    <name type="scientific">Bambusicola thoracicus</name>
    <name type="common">Chinese bamboo-partridge</name>
    <name type="synonym">Perdix thoracica</name>
    <dbReference type="NCBI Taxonomy" id="9083"/>
    <lineage>
        <taxon>Eukaryota</taxon>
        <taxon>Metazoa</taxon>
        <taxon>Chordata</taxon>
        <taxon>Craniata</taxon>
        <taxon>Vertebrata</taxon>
        <taxon>Euteleostomi</taxon>
        <taxon>Archelosauria</taxon>
        <taxon>Archosauria</taxon>
        <taxon>Dinosauria</taxon>
        <taxon>Saurischia</taxon>
        <taxon>Theropoda</taxon>
        <taxon>Coelurosauria</taxon>
        <taxon>Aves</taxon>
        <taxon>Neognathae</taxon>
        <taxon>Galloanserae</taxon>
        <taxon>Galliformes</taxon>
        <taxon>Phasianidae</taxon>
        <taxon>Perdicinae</taxon>
        <taxon>Bambusicola</taxon>
    </lineage>
</organism>
<dbReference type="InterPro" id="IPR013792">
    <property type="entry name" value="RNA3'P_cycl/enolpyr_Trfase_a/b"/>
</dbReference>
<protein>
    <recommendedName>
        <fullName evidence="5">RNA 3'-terminal phosphate cyclase insert domain-containing protein</fullName>
    </recommendedName>
</protein>
<accession>A0A2P4TE64</accession>
<evidence type="ECO:0000259" key="5">
    <source>
        <dbReference type="Pfam" id="PF05189"/>
    </source>
</evidence>
<sequence length="170" mass="18653">INRRGMPPKGGGEILFACPVRKVLQPIQFTDPGKIKRIRGTAYPSLTFFLNKIAFKGKNSLAQKYRYSVRVSPQMANRMVESARSVLNKFLPDVYIYTDHMKGINSGKSPGFGICLIAETINGTILSAELASNPQGQGAAVLPEELGQNCAKLLLEEIYRVSGQYVLCVS</sequence>
<dbReference type="InterPro" id="IPR036553">
    <property type="entry name" value="RPTC_insert"/>
</dbReference>
<dbReference type="AlphaFoldDB" id="A0A2P4TE64"/>
<comment type="similarity">
    <text evidence="2">Belongs to the RNA 3'-terminal cyclase family. Type 2 subfamily.</text>
</comment>
<feature type="domain" description="RNA 3'-terminal phosphate cyclase insert" evidence="5">
    <location>
        <begin position="67"/>
        <end position="158"/>
    </location>
</feature>
<dbReference type="PANTHER" id="PTHR11096:SF1">
    <property type="entry name" value="RNA 3'-TERMINAL PHOSPHATE CYCLASE-LIKE PROTEIN"/>
    <property type="match status" value="1"/>
</dbReference>
<dbReference type="GO" id="GO:0000479">
    <property type="term" value="P:endonucleolytic cleavage of tricistronic rRNA transcript (SSU-rRNA, 5.8S rRNA, LSU-rRNA)"/>
    <property type="evidence" value="ECO:0007669"/>
    <property type="project" value="TreeGrafter"/>
</dbReference>
<keyword evidence="3" id="KW-0690">Ribosome biogenesis</keyword>
<dbReference type="EMBL" id="PPHD01001522">
    <property type="protein sequence ID" value="POI34608.1"/>
    <property type="molecule type" value="Genomic_DNA"/>
</dbReference>
<dbReference type="SUPFAM" id="SSF55205">
    <property type="entry name" value="EPT/RTPC-like"/>
    <property type="match status" value="1"/>
</dbReference>
<evidence type="ECO:0000256" key="1">
    <source>
        <dbReference type="ARBA" id="ARBA00004604"/>
    </source>
</evidence>
<feature type="non-terminal residue" evidence="6">
    <location>
        <position position="1"/>
    </location>
</feature>
<dbReference type="PROSITE" id="PS01287">
    <property type="entry name" value="RTC"/>
    <property type="match status" value="1"/>
</dbReference>
<dbReference type="Pfam" id="PF05189">
    <property type="entry name" value="RTC_insert"/>
    <property type="match status" value="1"/>
</dbReference>
<dbReference type="Gene3D" id="3.30.360.20">
    <property type="entry name" value="RNA 3'-terminal phosphate cyclase, insert domain"/>
    <property type="match status" value="1"/>
</dbReference>
<name>A0A2P4TE64_BAMTH</name>
<dbReference type="FunFam" id="3.30.360.20:FF:000001">
    <property type="entry name" value="RNA terminal phosphate cyclase-like 1"/>
    <property type="match status" value="1"/>
</dbReference>
<dbReference type="OrthoDB" id="1911237at2759"/>
<dbReference type="Proteomes" id="UP000237246">
    <property type="component" value="Unassembled WGS sequence"/>
</dbReference>
<dbReference type="InterPro" id="IPR000228">
    <property type="entry name" value="RNA3'_term_phos_cyc"/>
</dbReference>
<gene>
    <name evidence="6" type="ORF">CIB84_001640</name>
</gene>
<evidence type="ECO:0000313" key="6">
    <source>
        <dbReference type="EMBL" id="POI34608.1"/>
    </source>
</evidence>
<keyword evidence="7" id="KW-1185">Reference proteome</keyword>